<accession>B9Y982</accession>
<reference evidence="1 2" key="2">
    <citation type="submission" date="2009-02" db="EMBL/GenBank/DDBJ databases">
        <title>Draft genome sequence of Holdemania filiformis DSM 12042.</title>
        <authorList>
            <person name="Sudarsanam P."/>
            <person name="Ley R."/>
            <person name="Guruge J."/>
            <person name="Turnbaugh P.J."/>
            <person name="Mahowald M."/>
            <person name="Liep D."/>
            <person name="Gordon J."/>
        </authorList>
    </citation>
    <scope>NUCLEOTIDE SEQUENCE [LARGE SCALE GENOMIC DNA]</scope>
    <source>
        <strain evidence="1 2">DSM 12042</strain>
    </source>
</reference>
<gene>
    <name evidence="1" type="ORF">HOLDEFILI_02387</name>
</gene>
<dbReference type="STRING" id="545696.HOLDEFILI_02387"/>
<dbReference type="Proteomes" id="UP000005950">
    <property type="component" value="Unassembled WGS sequence"/>
</dbReference>
<protein>
    <submittedName>
        <fullName evidence="1">Uncharacterized protein</fullName>
    </submittedName>
</protein>
<name>B9Y982_9FIRM</name>
<proteinExistence type="predicted"/>
<reference evidence="1 2" key="1">
    <citation type="submission" date="2008-12" db="EMBL/GenBank/DDBJ databases">
        <authorList>
            <person name="Fulton L."/>
            <person name="Clifton S."/>
            <person name="Fulton B."/>
            <person name="Xu J."/>
            <person name="Minx P."/>
            <person name="Pepin K.H."/>
            <person name="Johnson M."/>
            <person name="Bhonagiri V."/>
            <person name="Nash W.E."/>
            <person name="Mardis E.R."/>
            <person name="Wilson R.K."/>
        </authorList>
    </citation>
    <scope>NUCLEOTIDE SEQUENCE [LARGE SCALE GENOMIC DNA]</scope>
    <source>
        <strain evidence="1 2">DSM 12042</strain>
    </source>
</reference>
<dbReference type="EMBL" id="ACCF01000140">
    <property type="protein sequence ID" value="EEF67466.1"/>
    <property type="molecule type" value="Genomic_DNA"/>
</dbReference>
<dbReference type="HOGENOM" id="CLU_3271213_0_0_9"/>
<organism evidence="1 2">
    <name type="scientific">Holdemania filiformis DSM 12042</name>
    <dbReference type="NCBI Taxonomy" id="545696"/>
    <lineage>
        <taxon>Bacteria</taxon>
        <taxon>Bacillati</taxon>
        <taxon>Bacillota</taxon>
        <taxon>Erysipelotrichia</taxon>
        <taxon>Erysipelotrichales</taxon>
        <taxon>Erysipelotrichaceae</taxon>
        <taxon>Holdemania</taxon>
    </lineage>
</organism>
<dbReference type="AlphaFoldDB" id="B9Y982"/>
<sequence>MTNGNFNFMPDFPLRPQHVLISLHFTEFPETAKHQSNFPPR</sequence>
<evidence type="ECO:0000313" key="1">
    <source>
        <dbReference type="EMBL" id="EEF67466.1"/>
    </source>
</evidence>
<evidence type="ECO:0000313" key="2">
    <source>
        <dbReference type="Proteomes" id="UP000005950"/>
    </source>
</evidence>
<comment type="caution">
    <text evidence="1">The sequence shown here is derived from an EMBL/GenBank/DDBJ whole genome shotgun (WGS) entry which is preliminary data.</text>
</comment>